<organism evidence="1 2">
    <name type="scientific">Cellulophaga phage phi4:1_13</name>
    <dbReference type="NCBI Taxonomy" id="1747284"/>
    <lineage>
        <taxon>Viruses</taxon>
        <taxon>Duplodnaviria</taxon>
        <taxon>Heunggongvirae</taxon>
        <taxon>Uroviricota</taxon>
        <taxon>Caudoviricetes</taxon>
        <taxon>Lightbulbvirus</taxon>
        <taxon>Lightbulbvirus Cba41</taxon>
    </lineage>
</organism>
<dbReference type="Proteomes" id="UP000229115">
    <property type="component" value="Segment"/>
</dbReference>
<protein>
    <submittedName>
        <fullName evidence="1">DnaJ domain containing protein</fullName>
    </submittedName>
</protein>
<sequence>MKYFEDCQTLDAAKTAFKKLCFKLHPDTSGFDSQQLFIDMQREFKTVSNTLKFKTGFDTDKNFNADKFYNIVRKFDGLIDINIMFIGDFIWLNDIVEGATKSQKETIKSILIEGYKDVFWHRTQKCWVFSPLSYKAKYSKKGQSLNDIKQKYGSTEFKSKSVTRLN</sequence>
<dbReference type="EMBL" id="KT962245">
    <property type="protein sequence ID" value="ALO80129.1"/>
    <property type="molecule type" value="Genomic_RNA"/>
</dbReference>
<evidence type="ECO:0000313" key="2">
    <source>
        <dbReference type="Proteomes" id="UP000229115"/>
    </source>
</evidence>
<gene>
    <name evidence="1" type="ORF">Phi4113_120</name>
</gene>
<dbReference type="SUPFAM" id="SSF46565">
    <property type="entry name" value="Chaperone J-domain"/>
    <property type="match status" value="1"/>
</dbReference>
<reference evidence="1 2" key="1">
    <citation type="submission" date="2015-10" db="EMBL/GenBank/DDBJ databases">
        <title>Large-scale maps of variable infection efficiencies in aquatic Bacteriodetes phage-host model systems.</title>
        <authorList>
            <person name="Holmfeldt K."/>
            <person name="Solonenko N."/>
            <person name="Howard-Varona C."/>
            <person name="Moreno M."/>
            <person name="Malmstrom R.R."/>
            <person name="Blow M.J."/>
            <person name="Sullivan M.B."/>
        </authorList>
    </citation>
    <scope>NUCLEOTIDE SEQUENCE [LARGE SCALE GENOMIC DNA]</scope>
</reference>
<accession>A0A0S2MW30</accession>
<evidence type="ECO:0000313" key="1">
    <source>
        <dbReference type="EMBL" id="ALO80129.1"/>
    </source>
</evidence>
<dbReference type="InterPro" id="IPR036869">
    <property type="entry name" value="J_dom_sf"/>
</dbReference>
<proteinExistence type="predicted"/>
<name>A0A0S2MW30_9CAUD</name>